<evidence type="ECO:0000256" key="9">
    <source>
        <dbReference type="ARBA" id="ARBA00023239"/>
    </source>
</evidence>
<evidence type="ECO:0000256" key="14">
    <source>
        <dbReference type="PIRSR" id="PIRSR001365-1"/>
    </source>
</evidence>
<keyword evidence="8 12" id="KW-0457">Lysine biosynthesis</keyword>
<comment type="caution">
    <text evidence="17">The sequence shown here is derived from an EMBL/GenBank/DDBJ whole genome shotgun (WGS) entry which is preliminary data.</text>
</comment>
<keyword evidence="10 12" id="KW-0704">Schiff base</keyword>
<dbReference type="GO" id="GO:0008840">
    <property type="term" value="F:4-hydroxy-tetrahydrodipicolinate synthase activity"/>
    <property type="evidence" value="ECO:0007669"/>
    <property type="project" value="UniProtKB-UniRule"/>
</dbReference>
<feature type="site" description="L-lysine inhibitor binding; via carbonyl oxygen" evidence="16">
    <location>
        <position position="51"/>
    </location>
</feature>
<dbReference type="EMBL" id="BJYS01000017">
    <property type="protein sequence ID" value="GEO04742.1"/>
    <property type="molecule type" value="Genomic_DNA"/>
</dbReference>
<evidence type="ECO:0000256" key="11">
    <source>
        <dbReference type="ARBA" id="ARBA00047836"/>
    </source>
</evidence>
<dbReference type="SMART" id="SM01130">
    <property type="entry name" value="DHDPS"/>
    <property type="match status" value="1"/>
</dbReference>
<dbReference type="AlphaFoldDB" id="A0A512AYE1"/>
<comment type="catalytic activity">
    <reaction evidence="11 12">
        <text>L-aspartate 4-semialdehyde + pyruvate = (2S,4S)-4-hydroxy-2,3,4,5-tetrahydrodipicolinate + H2O + H(+)</text>
        <dbReference type="Rhea" id="RHEA:34171"/>
        <dbReference type="ChEBI" id="CHEBI:15361"/>
        <dbReference type="ChEBI" id="CHEBI:15377"/>
        <dbReference type="ChEBI" id="CHEBI:15378"/>
        <dbReference type="ChEBI" id="CHEBI:67139"/>
        <dbReference type="ChEBI" id="CHEBI:537519"/>
        <dbReference type="EC" id="4.3.3.7"/>
    </reaction>
</comment>
<keyword evidence="9 12" id="KW-0456">Lyase</keyword>
<comment type="function">
    <text evidence="1 12">Catalyzes the condensation of (S)-aspartate-beta-semialdehyde [(S)-ASA] and pyruvate to 4-hydroxy-tetrahydrodipicolinate (HTPA).</text>
</comment>
<feature type="site" description="Part of a proton relay during catalysis" evidence="12 16">
    <location>
        <position position="109"/>
    </location>
</feature>
<dbReference type="InterPro" id="IPR013785">
    <property type="entry name" value="Aldolase_TIM"/>
</dbReference>
<evidence type="ECO:0000313" key="18">
    <source>
        <dbReference type="Proteomes" id="UP000321532"/>
    </source>
</evidence>
<dbReference type="GO" id="GO:0005829">
    <property type="term" value="C:cytosol"/>
    <property type="evidence" value="ECO:0007669"/>
    <property type="project" value="TreeGrafter"/>
</dbReference>
<dbReference type="HAMAP" id="MF_00418">
    <property type="entry name" value="DapA"/>
    <property type="match status" value="1"/>
</dbReference>
<comment type="pathway">
    <text evidence="2 12">Amino-acid biosynthesis; L-lysine biosynthesis via DAP pathway; (S)-tetrahydrodipicolinate from L-aspartate: step 3/4.</text>
</comment>
<proteinExistence type="inferred from homology"/>
<dbReference type="CDD" id="cd00950">
    <property type="entry name" value="DHDPS"/>
    <property type="match status" value="1"/>
</dbReference>
<evidence type="ECO:0000256" key="15">
    <source>
        <dbReference type="PIRSR" id="PIRSR001365-2"/>
    </source>
</evidence>
<gene>
    <name evidence="17" type="primary">dapA_3</name>
    <name evidence="12" type="synonym">dapA</name>
    <name evidence="17" type="ORF">AAE02nite_24060</name>
</gene>
<keyword evidence="5 12" id="KW-0963">Cytoplasm</keyword>
<keyword evidence="6 12" id="KW-0028">Amino-acid biosynthesis</keyword>
<dbReference type="PIRSF" id="PIRSF001365">
    <property type="entry name" value="DHDPS"/>
    <property type="match status" value="1"/>
</dbReference>
<evidence type="ECO:0000256" key="4">
    <source>
        <dbReference type="ARBA" id="ARBA00012086"/>
    </source>
</evidence>
<feature type="binding site" evidence="12 15">
    <location>
        <position position="205"/>
    </location>
    <ligand>
        <name>pyruvate</name>
        <dbReference type="ChEBI" id="CHEBI:15361"/>
    </ligand>
</feature>
<feature type="active site" description="Proton donor/acceptor" evidence="12 14">
    <location>
        <position position="135"/>
    </location>
</feature>
<comment type="subunit">
    <text evidence="12">Homotetramer; dimer of dimers.</text>
</comment>
<dbReference type="GO" id="GO:0019877">
    <property type="term" value="P:diaminopimelate biosynthetic process"/>
    <property type="evidence" value="ECO:0007669"/>
    <property type="project" value="UniProtKB-UniRule"/>
</dbReference>
<protein>
    <recommendedName>
        <fullName evidence="4 12">4-hydroxy-tetrahydrodipicolinate synthase</fullName>
        <shortName evidence="12">HTPA synthase</shortName>
        <ecNumber evidence="4 12">4.3.3.7</ecNumber>
    </recommendedName>
</protein>
<dbReference type="Pfam" id="PF00701">
    <property type="entry name" value="DHDPS"/>
    <property type="match status" value="1"/>
</dbReference>
<dbReference type="PANTHER" id="PTHR12128:SF66">
    <property type="entry name" value="4-HYDROXY-2-OXOGLUTARATE ALDOLASE, MITOCHONDRIAL"/>
    <property type="match status" value="1"/>
</dbReference>
<keyword evidence="7 12" id="KW-0220">Diaminopimelate biosynthesis</keyword>
<name>A0A512AYE1_9BACT</name>
<evidence type="ECO:0000256" key="16">
    <source>
        <dbReference type="PIRSR" id="PIRSR001365-3"/>
    </source>
</evidence>
<evidence type="ECO:0000256" key="12">
    <source>
        <dbReference type="HAMAP-Rule" id="MF_00418"/>
    </source>
</evidence>
<evidence type="ECO:0000256" key="6">
    <source>
        <dbReference type="ARBA" id="ARBA00022605"/>
    </source>
</evidence>
<dbReference type="GO" id="GO:0009089">
    <property type="term" value="P:lysine biosynthetic process via diaminopimelate"/>
    <property type="evidence" value="ECO:0007669"/>
    <property type="project" value="UniProtKB-UniRule"/>
</dbReference>
<evidence type="ECO:0000313" key="17">
    <source>
        <dbReference type="EMBL" id="GEO04742.1"/>
    </source>
</evidence>
<evidence type="ECO:0000256" key="3">
    <source>
        <dbReference type="ARBA" id="ARBA00007592"/>
    </source>
</evidence>
<comment type="caution">
    <text evidence="12">Was originally thought to be a dihydrodipicolinate synthase (DHDPS), catalyzing the condensation of (S)-aspartate-beta-semialdehyde [(S)-ASA] and pyruvate to dihydrodipicolinate (DHDP). However, it was shown in E.coli that the product of the enzymatic reaction is not dihydrodipicolinate but in fact (4S)-4-hydroxy-2,3,4,5-tetrahydro-(2S)-dipicolinic acid (HTPA), and that the consecutive dehydration reaction leading to DHDP is not spontaneous but catalyzed by DapB.</text>
</comment>
<dbReference type="Gene3D" id="3.20.20.70">
    <property type="entry name" value="Aldolase class I"/>
    <property type="match status" value="1"/>
</dbReference>
<sequence>MNNLRGTGVALVTPFTSQHKVDFEGLARLLQYTISEGVDYLVVNGTTAESATLNQTEKEEILAFVKQQVNNQVPIVYGAGGNCTEEIVEIISHLNLDGVCAILSVSPYYNKPSQEGIFQHYTRIADISPVPVILYNVPGRTASNISAETTLRLAKHPNIIGTKEASGNLEQCMQIAKNKPDGFMLISGDDMLTLPMITFGAEGVISVLANGFPGKFSRMVKLGLEHNFSEASKILFELIDLNPLMYEESNPVGIKAVLDLLGICQPAVRLPLVEASPALKHKLGRLLQHAEAH</sequence>
<feature type="site" description="L-lysine inhibitor binding" evidence="16">
    <location>
        <position position="86"/>
    </location>
</feature>
<feature type="binding site" evidence="12 15">
    <location>
        <position position="47"/>
    </location>
    <ligand>
        <name>pyruvate</name>
        <dbReference type="ChEBI" id="CHEBI:15361"/>
    </ligand>
</feature>
<feature type="site" description="L-lysine inhibitor binding" evidence="16">
    <location>
        <position position="108"/>
    </location>
</feature>
<evidence type="ECO:0000256" key="8">
    <source>
        <dbReference type="ARBA" id="ARBA00023154"/>
    </source>
</evidence>
<evidence type="ECO:0000256" key="1">
    <source>
        <dbReference type="ARBA" id="ARBA00003294"/>
    </source>
</evidence>
<evidence type="ECO:0000256" key="10">
    <source>
        <dbReference type="ARBA" id="ARBA00023270"/>
    </source>
</evidence>
<evidence type="ECO:0000256" key="13">
    <source>
        <dbReference type="PIRNR" id="PIRNR001365"/>
    </source>
</evidence>
<dbReference type="SUPFAM" id="SSF51569">
    <property type="entry name" value="Aldolase"/>
    <property type="match status" value="1"/>
</dbReference>
<dbReference type="InterPro" id="IPR002220">
    <property type="entry name" value="DapA-like"/>
</dbReference>
<dbReference type="NCBIfam" id="TIGR00674">
    <property type="entry name" value="dapA"/>
    <property type="match status" value="1"/>
</dbReference>
<feature type="site" description="L-lysine inhibitor binding" evidence="16">
    <location>
        <position position="82"/>
    </location>
</feature>
<dbReference type="UniPathway" id="UPA00034">
    <property type="reaction ID" value="UER00017"/>
</dbReference>
<dbReference type="Proteomes" id="UP000321532">
    <property type="component" value="Unassembled WGS sequence"/>
</dbReference>
<dbReference type="PRINTS" id="PR00146">
    <property type="entry name" value="DHPICSNTHASE"/>
</dbReference>
<feature type="site" description="Part of a proton relay during catalysis" evidence="12 16">
    <location>
        <position position="46"/>
    </location>
</feature>
<organism evidence="17 18">
    <name type="scientific">Adhaeribacter aerolatus</name>
    <dbReference type="NCBI Taxonomy" id="670289"/>
    <lineage>
        <taxon>Bacteria</taxon>
        <taxon>Pseudomonadati</taxon>
        <taxon>Bacteroidota</taxon>
        <taxon>Cytophagia</taxon>
        <taxon>Cytophagales</taxon>
        <taxon>Hymenobacteraceae</taxon>
        <taxon>Adhaeribacter</taxon>
    </lineage>
</organism>
<evidence type="ECO:0000256" key="2">
    <source>
        <dbReference type="ARBA" id="ARBA00005120"/>
    </source>
</evidence>
<comment type="similarity">
    <text evidence="3 12 13">Belongs to the DapA family.</text>
</comment>
<dbReference type="EC" id="4.3.3.7" evidence="4 12"/>
<comment type="subcellular location">
    <subcellularLocation>
        <location evidence="12">Cytoplasm</location>
    </subcellularLocation>
</comment>
<dbReference type="InterPro" id="IPR005263">
    <property type="entry name" value="DapA"/>
</dbReference>
<dbReference type="PANTHER" id="PTHR12128">
    <property type="entry name" value="DIHYDRODIPICOLINATE SYNTHASE"/>
    <property type="match status" value="1"/>
</dbReference>
<dbReference type="RefSeq" id="WP_146898008.1">
    <property type="nucleotide sequence ID" value="NZ_BJYS01000017.1"/>
</dbReference>
<dbReference type="OrthoDB" id="9782828at2"/>
<evidence type="ECO:0000256" key="7">
    <source>
        <dbReference type="ARBA" id="ARBA00022915"/>
    </source>
</evidence>
<reference evidence="17 18" key="1">
    <citation type="submission" date="2019-07" db="EMBL/GenBank/DDBJ databases">
        <title>Whole genome shotgun sequence of Adhaeribacter aerolatus NBRC 106133.</title>
        <authorList>
            <person name="Hosoyama A."/>
            <person name="Uohara A."/>
            <person name="Ohji S."/>
            <person name="Ichikawa N."/>
        </authorList>
    </citation>
    <scope>NUCLEOTIDE SEQUENCE [LARGE SCALE GENOMIC DNA]</scope>
    <source>
        <strain evidence="17 18">NBRC 106133</strain>
    </source>
</reference>
<feature type="active site" description="Schiff-base intermediate with substrate" evidence="12 14">
    <location>
        <position position="163"/>
    </location>
</feature>
<accession>A0A512AYE1</accession>
<evidence type="ECO:0000256" key="5">
    <source>
        <dbReference type="ARBA" id="ARBA00022490"/>
    </source>
</evidence>
<keyword evidence="18" id="KW-1185">Reference proteome</keyword>